<dbReference type="RefSeq" id="WP_072959966.1">
    <property type="nucleotide sequence ID" value="NZ_FQUT01000009.1"/>
</dbReference>
<evidence type="ECO:0000256" key="8">
    <source>
        <dbReference type="ARBA" id="ARBA00022679"/>
    </source>
</evidence>
<dbReference type="UniPathway" id="UPA00031">
    <property type="reaction ID" value="UER00012"/>
</dbReference>
<evidence type="ECO:0000256" key="1">
    <source>
        <dbReference type="ARBA" id="ARBA00001933"/>
    </source>
</evidence>
<keyword evidence="7 12" id="KW-0028">Amino-acid biosynthesis</keyword>
<feature type="domain" description="Aminotransferase class I/classII large" evidence="13">
    <location>
        <begin position="40"/>
        <end position="336"/>
    </location>
</feature>
<comment type="similarity">
    <text evidence="4 12">Belongs to the class-II pyridoxal-phosphate-dependent aminotransferase family. Histidinol-phosphate aminotransferase subfamily.</text>
</comment>
<evidence type="ECO:0000256" key="2">
    <source>
        <dbReference type="ARBA" id="ARBA00005011"/>
    </source>
</evidence>
<organism evidence="14 15">
    <name type="scientific">Chryseobacterium arachidis</name>
    <dbReference type="NCBI Taxonomy" id="1416778"/>
    <lineage>
        <taxon>Bacteria</taxon>
        <taxon>Pseudomonadati</taxon>
        <taxon>Bacteroidota</taxon>
        <taxon>Flavobacteriia</taxon>
        <taxon>Flavobacteriales</taxon>
        <taxon>Weeksellaceae</taxon>
        <taxon>Chryseobacterium group</taxon>
        <taxon>Chryseobacterium</taxon>
    </lineage>
</organism>
<comment type="catalytic activity">
    <reaction evidence="11 12">
        <text>L-histidinol phosphate + 2-oxoglutarate = 3-(imidazol-4-yl)-2-oxopropyl phosphate + L-glutamate</text>
        <dbReference type="Rhea" id="RHEA:23744"/>
        <dbReference type="ChEBI" id="CHEBI:16810"/>
        <dbReference type="ChEBI" id="CHEBI:29985"/>
        <dbReference type="ChEBI" id="CHEBI:57766"/>
        <dbReference type="ChEBI" id="CHEBI:57980"/>
        <dbReference type="EC" id="2.6.1.9"/>
    </reaction>
</comment>
<gene>
    <name evidence="12" type="primary">hisC</name>
    <name evidence="14" type="ORF">SAMN05443633_109100</name>
</gene>
<dbReference type="PROSITE" id="PS00599">
    <property type="entry name" value="AA_TRANSFER_CLASS_2"/>
    <property type="match status" value="1"/>
</dbReference>
<evidence type="ECO:0000256" key="4">
    <source>
        <dbReference type="ARBA" id="ARBA00007970"/>
    </source>
</evidence>
<dbReference type="CDD" id="cd00609">
    <property type="entry name" value="AAT_like"/>
    <property type="match status" value="1"/>
</dbReference>
<accession>A0A1M5GE36</accession>
<evidence type="ECO:0000256" key="12">
    <source>
        <dbReference type="HAMAP-Rule" id="MF_01023"/>
    </source>
</evidence>
<evidence type="ECO:0000256" key="9">
    <source>
        <dbReference type="ARBA" id="ARBA00022898"/>
    </source>
</evidence>
<evidence type="ECO:0000256" key="11">
    <source>
        <dbReference type="ARBA" id="ARBA00047481"/>
    </source>
</evidence>
<name>A0A1M5GE36_9FLAO</name>
<evidence type="ECO:0000259" key="13">
    <source>
        <dbReference type="Pfam" id="PF00155"/>
    </source>
</evidence>
<dbReference type="GO" id="GO:0000105">
    <property type="term" value="P:L-histidine biosynthetic process"/>
    <property type="evidence" value="ECO:0007669"/>
    <property type="project" value="UniProtKB-UniRule"/>
</dbReference>
<dbReference type="InterPro" id="IPR015424">
    <property type="entry name" value="PyrdxlP-dep_Trfase"/>
</dbReference>
<sequence length="344" mass="39725">MKEFNINKLMRKNILELQPYVSFRDQNEFENPVLLDANESPFGEFNRYPDSTQKIVKQKLSEIKNISADQIAVGNGSDELIDLIIKVFCEPKKDSILMMNPSFAMYSFYASVNENKVLKLDLNENFEIVKDQFLNMAKEDQLKIFFLCSPNNPTGNSIEDIEFYVKNFNGIVVVDEAYIEFSEKKSSLELLGRYPNLIVLQTFSKAWGMAGARVGIAYSSKEIIKWINTVKAPYNVNSLSLDLILKSIDSQKQLNDNVKNTLIEKSWLKDEFQRINCIKKIHPSDANFFLIEFENVEAVYKKLLENKILTSKRSPQIQNCIRINIGNREENIQLIKVLKQCETL</sequence>
<protein>
    <recommendedName>
        <fullName evidence="12">Histidinol-phosphate aminotransferase</fullName>
        <ecNumber evidence="12">2.6.1.9</ecNumber>
    </recommendedName>
    <alternativeName>
        <fullName evidence="12">Imidazole acetol-phosphate transaminase</fullName>
    </alternativeName>
</protein>
<dbReference type="OrthoDB" id="9813612at2"/>
<dbReference type="EMBL" id="FQUT01000009">
    <property type="protein sequence ID" value="SHG01993.1"/>
    <property type="molecule type" value="Genomic_DNA"/>
</dbReference>
<keyword evidence="6 12" id="KW-0032">Aminotransferase</keyword>
<proteinExistence type="inferred from homology"/>
<reference evidence="15" key="1">
    <citation type="submission" date="2016-11" db="EMBL/GenBank/DDBJ databases">
        <authorList>
            <person name="Varghese N."/>
            <person name="Submissions S."/>
        </authorList>
    </citation>
    <scope>NUCLEOTIDE SEQUENCE [LARGE SCALE GENOMIC DNA]</scope>
    <source>
        <strain evidence="15">DSM 27619</strain>
    </source>
</reference>
<dbReference type="PANTHER" id="PTHR42885:SF2">
    <property type="entry name" value="HISTIDINOL-PHOSPHATE AMINOTRANSFERASE"/>
    <property type="match status" value="1"/>
</dbReference>
<feature type="modified residue" description="N6-(pyridoxal phosphate)lysine" evidence="12">
    <location>
        <position position="205"/>
    </location>
</feature>
<dbReference type="Gene3D" id="3.90.1150.10">
    <property type="entry name" value="Aspartate Aminotransferase, domain 1"/>
    <property type="match status" value="1"/>
</dbReference>
<evidence type="ECO:0000256" key="5">
    <source>
        <dbReference type="ARBA" id="ARBA00011738"/>
    </source>
</evidence>
<comment type="cofactor">
    <cofactor evidence="1 12">
        <name>pyridoxal 5'-phosphate</name>
        <dbReference type="ChEBI" id="CHEBI:597326"/>
    </cofactor>
</comment>
<dbReference type="Gene3D" id="3.40.640.10">
    <property type="entry name" value="Type I PLP-dependent aspartate aminotransferase-like (Major domain)"/>
    <property type="match status" value="1"/>
</dbReference>
<evidence type="ECO:0000313" key="15">
    <source>
        <dbReference type="Proteomes" id="UP000184518"/>
    </source>
</evidence>
<dbReference type="Pfam" id="PF00155">
    <property type="entry name" value="Aminotran_1_2"/>
    <property type="match status" value="1"/>
</dbReference>
<keyword evidence="15" id="KW-1185">Reference proteome</keyword>
<dbReference type="InterPro" id="IPR015421">
    <property type="entry name" value="PyrdxlP-dep_Trfase_major"/>
</dbReference>
<keyword evidence="8 12" id="KW-0808">Transferase</keyword>
<dbReference type="Proteomes" id="UP000184518">
    <property type="component" value="Unassembled WGS sequence"/>
</dbReference>
<dbReference type="InterPro" id="IPR004839">
    <property type="entry name" value="Aminotransferase_I/II_large"/>
</dbReference>
<evidence type="ECO:0000256" key="6">
    <source>
        <dbReference type="ARBA" id="ARBA00022576"/>
    </source>
</evidence>
<keyword evidence="9 12" id="KW-0663">Pyridoxal phosphate</keyword>
<dbReference type="GO" id="GO:0004400">
    <property type="term" value="F:histidinol-phosphate transaminase activity"/>
    <property type="evidence" value="ECO:0007669"/>
    <property type="project" value="UniProtKB-UniRule"/>
</dbReference>
<dbReference type="InterPro" id="IPR015422">
    <property type="entry name" value="PyrdxlP-dep_Trfase_small"/>
</dbReference>
<keyword evidence="10 12" id="KW-0368">Histidine biosynthesis</keyword>
<dbReference type="EC" id="2.6.1.9" evidence="12"/>
<comment type="pathway">
    <text evidence="2 12">Amino-acid biosynthesis; L-histidine biosynthesis; L-histidine from 5-phospho-alpha-D-ribose 1-diphosphate: step 7/9.</text>
</comment>
<dbReference type="NCBIfam" id="TIGR01141">
    <property type="entry name" value="hisC"/>
    <property type="match status" value="1"/>
</dbReference>
<evidence type="ECO:0000256" key="7">
    <source>
        <dbReference type="ARBA" id="ARBA00022605"/>
    </source>
</evidence>
<evidence type="ECO:0000256" key="3">
    <source>
        <dbReference type="ARBA" id="ARBA00005189"/>
    </source>
</evidence>
<dbReference type="InterPro" id="IPR005861">
    <property type="entry name" value="HisP_aminotrans"/>
</dbReference>
<evidence type="ECO:0000256" key="10">
    <source>
        <dbReference type="ARBA" id="ARBA00023102"/>
    </source>
</evidence>
<evidence type="ECO:0000313" key="14">
    <source>
        <dbReference type="EMBL" id="SHG01993.1"/>
    </source>
</evidence>
<comment type="pathway">
    <text evidence="3">Lipid metabolism.</text>
</comment>
<dbReference type="AlphaFoldDB" id="A0A1M5GE36"/>
<dbReference type="PANTHER" id="PTHR42885">
    <property type="entry name" value="HISTIDINOL-PHOSPHATE AMINOTRANSFERASE-RELATED"/>
    <property type="match status" value="1"/>
</dbReference>
<comment type="subunit">
    <text evidence="5 12">Homodimer.</text>
</comment>
<dbReference type="SUPFAM" id="SSF53383">
    <property type="entry name" value="PLP-dependent transferases"/>
    <property type="match status" value="1"/>
</dbReference>
<dbReference type="HAMAP" id="MF_01023">
    <property type="entry name" value="HisC_aminotrans_2"/>
    <property type="match status" value="1"/>
</dbReference>
<dbReference type="GO" id="GO:0030170">
    <property type="term" value="F:pyridoxal phosphate binding"/>
    <property type="evidence" value="ECO:0007669"/>
    <property type="project" value="InterPro"/>
</dbReference>
<dbReference type="InterPro" id="IPR001917">
    <property type="entry name" value="Aminotrans_II_pyridoxalP_BS"/>
</dbReference>
<dbReference type="STRING" id="1416778.SAMN05443633_109100"/>